<proteinExistence type="predicted"/>
<dbReference type="EMBL" id="JAWCTQ010000017">
    <property type="protein sequence ID" value="MDT9683496.1"/>
    <property type="molecule type" value="Genomic_DNA"/>
</dbReference>
<organism evidence="1 2">
    <name type="scientific">Streptomyces tamarix</name>
    <dbReference type="NCBI Taxonomy" id="3078565"/>
    <lineage>
        <taxon>Bacteria</taxon>
        <taxon>Bacillati</taxon>
        <taxon>Actinomycetota</taxon>
        <taxon>Actinomycetes</taxon>
        <taxon>Kitasatosporales</taxon>
        <taxon>Streptomycetaceae</taxon>
        <taxon>Streptomyces</taxon>
    </lineage>
</organism>
<reference evidence="1 2" key="1">
    <citation type="submission" date="2023-09" db="EMBL/GenBank/DDBJ databases">
        <title>Streptomyces sp. nov.: A antagonism against Alternaria gaisen Producing Streptochlin, Isolated from Tamarix root soil.</title>
        <authorList>
            <person name="Chen Y."/>
        </authorList>
    </citation>
    <scope>NUCLEOTIDE SEQUENCE [LARGE SCALE GENOMIC DNA]</scope>
    <source>
        <strain evidence="1 2">TRM76323</strain>
    </source>
</reference>
<name>A0ABU3QL60_9ACTN</name>
<keyword evidence="2" id="KW-1185">Reference proteome</keyword>
<evidence type="ECO:0000313" key="1">
    <source>
        <dbReference type="EMBL" id="MDT9683496.1"/>
    </source>
</evidence>
<sequence>MKDPVTTHTFLGEMLDALPEMRGTVERKVRSAIALELDPADVTTVRTDVYALLRDLFDEVLLPALRAEPGPGRTEELRRCFAFLERVAASPEPVHPDFLEGLIGEYLIGAEGPASYAHAGPRVRAAMVRACGDWGMPVPTEWTDAPPVR</sequence>
<dbReference type="RefSeq" id="WP_315878569.1">
    <property type="nucleotide sequence ID" value="NZ_JAWCTQ010000017.1"/>
</dbReference>
<gene>
    <name evidence="1" type="ORF">RND61_15715</name>
</gene>
<protein>
    <recommendedName>
        <fullName evidence="3">TetR family transcriptional regulator</fullName>
    </recommendedName>
</protein>
<dbReference type="Proteomes" id="UP001250181">
    <property type="component" value="Unassembled WGS sequence"/>
</dbReference>
<comment type="caution">
    <text evidence="1">The sequence shown here is derived from an EMBL/GenBank/DDBJ whole genome shotgun (WGS) entry which is preliminary data.</text>
</comment>
<evidence type="ECO:0000313" key="2">
    <source>
        <dbReference type="Proteomes" id="UP001250181"/>
    </source>
</evidence>
<accession>A0ABU3QL60</accession>
<evidence type="ECO:0008006" key="3">
    <source>
        <dbReference type="Google" id="ProtNLM"/>
    </source>
</evidence>